<organism evidence="1 2">
    <name type="scientific">Cerrena zonata</name>
    <dbReference type="NCBI Taxonomy" id="2478898"/>
    <lineage>
        <taxon>Eukaryota</taxon>
        <taxon>Fungi</taxon>
        <taxon>Dikarya</taxon>
        <taxon>Basidiomycota</taxon>
        <taxon>Agaricomycotina</taxon>
        <taxon>Agaricomycetes</taxon>
        <taxon>Polyporales</taxon>
        <taxon>Cerrenaceae</taxon>
        <taxon>Cerrena</taxon>
    </lineage>
</organism>
<protein>
    <submittedName>
        <fullName evidence="1">Uncharacterized protein</fullName>
    </submittedName>
</protein>
<evidence type="ECO:0000313" key="2">
    <source>
        <dbReference type="Proteomes" id="UP001385951"/>
    </source>
</evidence>
<comment type="caution">
    <text evidence="1">The sequence shown here is derived from an EMBL/GenBank/DDBJ whole genome shotgun (WGS) entry which is preliminary data.</text>
</comment>
<keyword evidence="2" id="KW-1185">Reference proteome</keyword>
<gene>
    <name evidence="1" type="ORF">QCA50_011250</name>
</gene>
<accession>A0AAW0FZ40</accession>
<proteinExistence type="predicted"/>
<evidence type="ECO:0000313" key="1">
    <source>
        <dbReference type="EMBL" id="KAK7685387.1"/>
    </source>
</evidence>
<dbReference type="EMBL" id="JASBNA010000020">
    <property type="protein sequence ID" value="KAK7685387.1"/>
    <property type="molecule type" value="Genomic_DNA"/>
</dbReference>
<dbReference type="Proteomes" id="UP001385951">
    <property type="component" value="Unassembled WGS sequence"/>
</dbReference>
<name>A0AAW0FZ40_9APHY</name>
<sequence length="194" mass="21880">MTSTETKSLNSDFWEKYSHAGYQSLLERYPIEKRKNDIFGYSFSFAHLRIVKEVKAKAAAAKDTADQYHTDRGVEDPIAVGAASVADSKAQDRINEEKAMRAMNLPMYDEMFDSVDEHIQSLSESIGAGTFLDLGYSPRDDGSILGVIVLVYRKTSRKTPNYLPTEALLEAWVHALANDVDDPECEPRFGWFTR</sequence>
<reference evidence="1 2" key="1">
    <citation type="submission" date="2022-09" db="EMBL/GenBank/DDBJ databases">
        <authorList>
            <person name="Palmer J.M."/>
        </authorList>
    </citation>
    <scope>NUCLEOTIDE SEQUENCE [LARGE SCALE GENOMIC DNA]</scope>
    <source>
        <strain evidence="1 2">DSM 7382</strain>
    </source>
</reference>
<dbReference type="AlphaFoldDB" id="A0AAW0FZ40"/>